<protein>
    <submittedName>
        <fullName evidence="2">RpsA protein</fullName>
    </submittedName>
</protein>
<dbReference type="InterPro" id="IPR050437">
    <property type="entry name" value="Ribos_protein_bS1-like"/>
</dbReference>
<evidence type="ECO:0000259" key="1">
    <source>
        <dbReference type="PROSITE" id="PS50126"/>
    </source>
</evidence>
<evidence type="ECO:0000313" key="3">
    <source>
        <dbReference type="Proteomes" id="UP000604046"/>
    </source>
</evidence>
<dbReference type="SMART" id="SM00316">
    <property type="entry name" value="S1"/>
    <property type="match status" value="4"/>
</dbReference>
<feature type="domain" description="S1 motif" evidence="1">
    <location>
        <begin position="169"/>
        <end position="225"/>
    </location>
</feature>
<proteinExistence type="predicted"/>
<dbReference type="Gene3D" id="2.40.50.140">
    <property type="entry name" value="Nucleic acid-binding proteins"/>
    <property type="match status" value="3"/>
</dbReference>
<dbReference type="GO" id="GO:0003735">
    <property type="term" value="F:structural constituent of ribosome"/>
    <property type="evidence" value="ECO:0007669"/>
    <property type="project" value="TreeGrafter"/>
</dbReference>
<keyword evidence="3" id="KW-1185">Reference proteome</keyword>
<dbReference type="PANTHER" id="PTHR10724:SF10">
    <property type="entry name" value="S1 RNA-BINDING DOMAIN-CONTAINING PROTEIN 1"/>
    <property type="match status" value="1"/>
</dbReference>
<comment type="caution">
    <text evidence="2">The sequence shown here is derived from an EMBL/GenBank/DDBJ whole genome shotgun (WGS) entry which is preliminary data.</text>
</comment>
<organism evidence="2 3">
    <name type="scientific">Symbiodinium natans</name>
    <dbReference type="NCBI Taxonomy" id="878477"/>
    <lineage>
        <taxon>Eukaryota</taxon>
        <taxon>Sar</taxon>
        <taxon>Alveolata</taxon>
        <taxon>Dinophyceae</taxon>
        <taxon>Suessiales</taxon>
        <taxon>Symbiodiniaceae</taxon>
        <taxon>Symbiodinium</taxon>
    </lineage>
</organism>
<dbReference type="PANTHER" id="PTHR10724">
    <property type="entry name" value="30S RIBOSOMAL PROTEIN S1"/>
    <property type="match status" value="1"/>
</dbReference>
<sequence>MVDVGAQKEGLIPISKMLGAAPNGSCFDCVHEGEEVEVWVSEVSHPEDLRHGKLVLAMDKDKISRPDTPGPMANVMQFQSRLGKVWFNGTVSRHRSYGMFVRIEAPAGDGFVEGLVPRSECTYNATVGSEVSVRALRLNPDKNHLYLSMRAAAAKGMEARLSVFKNMTGQRLPGTVTRSGKFGAFVEVSHPDGGNIVGLVPSLAKEDAGRQWPHRLEDLHIGQELTGVVLRVRPLALVDVGLKVRGVLPVGKMSSSKQETATDEAHVNLGDRVQVWVSEIRYNSSKRERPTLILAMDENRIYSLWNSGPMADLKDFVGLDTQQWYTGTLTRKMEAGWFVSVPSPHGEGSRQGFVYLPECKGDAEIGSQVQVRVLGVDLEKGYLDLSMRTSSPLKGAEAKLALYRDLRDHWLPGRVKSFGAYGASVEVWHPVAGTLVGILPKAHMERAQDLAVDKKIKVRVWDVTDERLFLSMQEKVKEIPKEFLALVEDELGSAMTVELLEEGQKVEVRVTQASKEGLELALCT</sequence>
<feature type="domain" description="S1 motif" evidence="1">
    <location>
        <begin position="83"/>
        <end position="150"/>
    </location>
</feature>
<dbReference type="CDD" id="cd00164">
    <property type="entry name" value="S1_like"/>
    <property type="match status" value="1"/>
</dbReference>
<accession>A0A812SIJ6</accession>
<dbReference type="AlphaFoldDB" id="A0A812SIJ6"/>
<dbReference type="PROSITE" id="PS50126">
    <property type="entry name" value="S1"/>
    <property type="match status" value="5"/>
</dbReference>
<evidence type="ECO:0000313" key="2">
    <source>
        <dbReference type="EMBL" id="CAE7480334.1"/>
    </source>
</evidence>
<feature type="domain" description="S1 motif" evidence="1">
    <location>
        <begin position="322"/>
        <end position="388"/>
    </location>
</feature>
<dbReference type="OrthoDB" id="436330at2759"/>
<dbReference type="EMBL" id="CAJNDS010002449">
    <property type="protein sequence ID" value="CAE7480334.1"/>
    <property type="molecule type" value="Genomic_DNA"/>
</dbReference>
<dbReference type="GO" id="GO:0006412">
    <property type="term" value="P:translation"/>
    <property type="evidence" value="ECO:0007669"/>
    <property type="project" value="TreeGrafter"/>
</dbReference>
<gene>
    <name evidence="2" type="primary">rpsA</name>
    <name evidence="2" type="ORF">SNAT2548_LOCUS26971</name>
</gene>
<reference evidence="2" key="1">
    <citation type="submission" date="2021-02" db="EMBL/GenBank/DDBJ databases">
        <authorList>
            <person name="Dougan E. K."/>
            <person name="Rhodes N."/>
            <person name="Thang M."/>
            <person name="Chan C."/>
        </authorList>
    </citation>
    <scope>NUCLEOTIDE SEQUENCE</scope>
</reference>
<feature type="domain" description="S1 motif" evidence="1">
    <location>
        <begin position="222"/>
        <end position="297"/>
    </location>
</feature>
<dbReference type="SUPFAM" id="SSF50249">
    <property type="entry name" value="Nucleic acid-binding proteins"/>
    <property type="match status" value="3"/>
</dbReference>
<dbReference type="GO" id="GO:0003729">
    <property type="term" value="F:mRNA binding"/>
    <property type="evidence" value="ECO:0007669"/>
    <property type="project" value="TreeGrafter"/>
</dbReference>
<name>A0A812SIJ6_9DINO</name>
<dbReference type="InterPro" id="IPR003029">
    <property type="entry name" value="S1_domain"/>
</dbReference>
<dbReference type="Proteomes" id="UP000604046">
    <property type="component" value="Unassembled WGS sequence"/>
</dbReference>
<feature type="domain" description="S1 motif" evidence="1">
    <location>
        <begin position="408"/>
        <end position="473"/>
    </location>
</feature>
<dbReference type="InterPro" id="IPR012340">
    <property type="entry name" value="NA-bd_OB-fold"/>
</dbReference>